<dbReference type="Proteomes" id="UP000245720">
    <property type="component" value="Unassembled WGS sequence"/>
</dbReference>
<keyword evidence="1" id="KW-0812">Transmembrane</keyword>
<sequence>MRNKSEESFLSFRESPFTAIAVTLVSLFCQWANWFVYEKINYAWGFTLVTPLVLCMMYHFVQLDSGREGSFSRRFFFIFSAAVPLLTGIILTVIMLLAAPDISVFSPEAEYRGTVREVIATYAGRFVFTSLYLLIFGVVDALIMKKHGQDSRRERK</sequence>
<feature type="transmembrane region" description="Helical" evidence="1">
    <location>
        <begin position="16"/>
        <end position="36"/>
    </location>
</feature>
<gene>
    <name evidence="2" type="ORF">IE37_02703</name>
</gene>
<protein>
    <submittedName>
        <fullName evidence="2">Uncharacterized protein</fullName>
    </submittedName>
</protein>
<dbReference type="OrthoDB" id="1820632at2"/>
<dbReference type="RefSeq" id="WP_109727425.1">
    <property type="nucleotide sequence ID" value="NZ_QGDI01000011.1"/>
</dbReference>
<evidence type="ECO:0000313" key="2">
    <source>
        <dbReference type="EMBL" id="PWJ11054.1"/>
    </source>
</evidence>
<keyword evidence="1" id="KW-0472">Membrane</keyword>
<reference evidence="2 3" key="1">
    <citation type="submission" date="2018-05" db="EMBL/GenBank/DDBJ databases">
        <title>The Hungate 1000. A catalogue of reference genomes from the rumen microbiome.</title>
        <authorList>
            <person name="Kelly W."/>
        </authorList>
    </citation>
    <scope>NUCLEOTIDE SEQUENCE [LARGE SCALE GENOMIC DNA]</scope>
    <source>
        <strain evidence="2 3">SAb67</strain>
    </source>
</reference>
<comment type="caution">
    <text evidence="2">The sequence shown here is derived from an EMBL/GenBank/DDBJ whole genome shotgun (WGS) entry which is preliminary data.</text>
</comment>
<dbReference type="EMBL" id="QGDI01000011">
    <property type="protein sequence ID" value="PWJ11054.1"/>
    <property type="molecule type" value="Genomic_DNA"/>
</dbReference>
<feature type="transmembrane region" description="Helical" evidence="1">
    <location>
        <begin position="42"/>
        <end position="63"/>
    </location>
</feature>
<accession>A0A315XVE3</accession>
<dbReference type="AlphaFoldDB" id="A0A315XVE3"/>
<evidence type="ECO:0000256" key="1">
    <source>
        <dbReference type="SAM" id="Phobius"/>
    </source>
</evidence>
<keyword evidence="1" id="KW-1133">Transmembrane helix</keyword>
<proteinExistence type="predicted"/>
<organism evidence="2 3">
    <name type="scientific">Ruminococcus flavefaciens</name>
    <dbReference type="NCBI Taxonomy" id="1265"/>
    <lineage>
        <taxon>Bacteria</taxon>
        <taxon>Bacillati</taxon>
        <taxon>Bacillota</taxon>
        <taxon>Clostridia</taxon>
        <taxon>Eubacteriales</taxon>
        <taxon>Oscillospiraceae</taxon>
        <taxon>Ruminococcus</taxon>
    </lineage>
</organism>
<feature type="transmembrane region" description="Helical" evidence="1">
    <location>
        <begin position="119"/>
        <end position="143"/>
    </location>
</feature>
<feature type="transmembrane region" description="Helical" evidence="1">
    <location>
        <begin position="75"/>
        <end position="99"/>
    </location>
</feature>
<evidence type="ECO:0000313" key="3">
    <source>
        <dbReference type="Proteomes" id="UP000245720"/>
    </source>
</evidence>
<name>A0A315XVE3_RUMFL</name>